<name>A0ABX6THK5_9SPHI</name>
<sequence>MIVNVAINIFLIPGYGGIGAAIATVAAYFTVFGVLLLLDKSGQGFLITKKMFNPILVLSDIKQLNNSLRIFTSKLFTKNVMPNEQH</sequence>
<proteinExistence type="predicted"/>
<dbReference type="Proteomes" id="UP000516439">
    <property type="component" value="Chromosome"/>
</dbReference>
<evidence type="ECO:0000313" key="2">
    <source>
        <dbReference type="EMBL" id="QNR84993.1"/>
    </source>
</evidence>
<keyword evidence="1" id="KW-0812">Transmembrane</keyword>
<feature type="transmembrane region" description="Helical" evidence="1">
    <location>
        <begin position="12"/>
        <end position="38"/>
    </location>
</feature>
<organism evidence="2 3">
    <name type="scientific">Pedobacter riviphilus</name>
    <dbReference type="NCBI Taxonomy" id="2766984"/>
    <lineage>
        <taxon>Bacteria</taxon>
        <taxon>Pseudomonadati</taxon>
        <taxon>Bacteroidota</taxon>
        <taxon>Sphingobacteriia</taxon>
        <taxon>Sphingobacteriales</taxon>
        <taxon>Sphingobacteriaceae</taxon>
        <taxon>Pedobacter</taxon>
    </lineage>
</organism>
<dbReference type="RefSeq" id="WP_190327552.1">
    <property type="nucleotide sequence ID" value="NZ_CP061171.1"/>
</dbReference>
<dbReference type="EMBL" id="CP061171">
    <property type="protein sequence ID" value="QNR84993.1"/>
    <property type="molecule type" value="Genomic_DNA"/>
</dbReference>
<reference evidence="2 3" key="1">
    <citation type="submission" date="2020-09" db="EMBL/GenBank/DDBJ databases">
        <title>Pedobacter sp. SW-16 isolated from soil near Yeocheon.</title>
        <authorList>
            <person name="Im H.S."/>
            <person name="Joung Y."/>
            <person name="Lee S.-S."/>
        </authorList>
    </citation>
    <scope>NUCLEOTIDE SEQUENCE [LARGE SCALE GENOMIC DNA]</scope>
    <source>
        <strain evidence="2 3">SW-16</strain>
    </source>
</reference>
<keyword evidence="1" id="KW-1133">Transmembrane helix</keyword>
<keyword evidence="1" id="KW-0472">Membrane</keyword>
<gene>
    <name evidence="2" type="ORF">H9N25_00325</name>
</gene>
<evidence type="ECO:0000313" key="3">
    <source>
        <dbReference type="Proteomes" id="UP000516439"/>
    </source>
</evidence>
<protein>
    <submittedName>
        <fullName evidence="2">Polysaccharide biosynthesis C-terminal domain-containing protein</fullName>
    </submittedName>
</protein>
<keyword evidence="3" id="KW-1185">Reference proteome</keyword>
<evidence type="ECO:0000256" key="1">
    <source>
        <dbReference type="SAM" id="Phobius"/>
    </source>
</evidence>
<accession>A0ABX6THK5</accession>